<dbReference type="PANTHER" id="PTHR43861:SF1">
    <property type="entry name" value="TRANS-ACONITATE 2-METHYLTRANSFERASE"/>
    <property type="match status" value="1"/>
</dbReference>
<dbReference type="InterPro" id="IPR029063">
    <property type="entry name" value="SAM-dependent_MTases_sf"/>
</dbReference>
<protein>
    <submittedName>
        <fullName evidence="4">SAM-dependent methyltransferase</fullName>
    </submittedName>
</protein>
<gene>
    <name evidence="4" type="ORF">SG0102_14380</name>
</gene>
<name>A0A3G9JUB2_9FIRM</name>
<sequence>MNTWDSETYNQKFHYVSDYGKALFDLIDFKQVETAIDLGCGTGILTNALASQHINVVGLDASSSQIAKARESYPKLMFIQKDASSFRVNHPVDLIFSNALFHWIPESAQEKMMKCIGEALKSGGQLVFECGGYGNNVMIHHALEQVFKKHGYTYSMPFYFPTIGDYAPMIEKAGMIVQYAKLFKRPTPLSGEDGLSDWIRMFVTKPFIGIDQQEKNQMIEECVESLRKDMYHHGTWYADYVRLRMKAIKKVK</sequence>
<dbReference type="KEGG" id="ebm:SG0102_14380"/>
<keyword evidence="2 4" id="KW-0808">Transferase</keyword>
<dbReference type="RefSeq" id="WP_125119359.1">
    <property type="nucleotide sequence ID" value="NZ_AP019309.1"/>
</dbReference>
<dbReference type="PANTHER" id="PTHR43861">
    <property type="entry name" value="TRANS-ACONITATE 2-METHYLTRANSFERASE-RELATED"/>
    <property type="match status" value="1"/>
</dbReference>
<dbReference type="Pfam" id="PF13649">
    <property type="entry name" value="Methyltransf_25"/>
    <property type="match status" value="1"/>
</dbReference>
<feature type="domain" description="Methyltransferase" evidence="3">
    <location>
        <begin position="36"/>
        <end position="124"/>
    </location>
</feature>
<dbReference type="EMBL" id="AP019309">
    <property type="protein sequence ID" value="BBH26504.1"/>
    <property type="molecule type" value="Genomic_DNA"/>
</dbReference>
<proteinExistence type="predicted"/>
<organism evidence="4 5">
    <name type="scientific">Intestinibaculum porci</name>
    <dbReference type="NCBI Taxonomy" id="2487118"/>
    <lineage>
        <taxon>Bacteria</taxon>
        <taxon>Bacillati</taxon>
        <taxon>Bacillota</taxon>
        <taxon>Erysipelotrichia</taxon>
        <taxon>Erysipelotrichales</taxon>
        <taxon>Erysipelotrichaceae</taxon>
        <taxon>Intestinibaculum</taxon>
    </lineage>
</organism>
<dbReference type="OrthoDB" id="9774345at2"/>
<dbReference type="AlphaFoldDB" id="A0A3G9JUB2"/>
<keyword evidence="5" id="KW-1185">Reference proteome</keyword>
<dbReference type="SUPFAM" id="SSF53335">
    <property type="entry name" value="S-adenosyl-L-methionine-dependent methyltransferases"/>
    <property type="match status" value="1"/>
</dbReference>
<evidence type="ECO:0000259" key="3">
    <source>
        <dbReference type="Pfam" id="PF13649"/>
    </source>
</evidence>
<evidence type="ECO:0000313" key="4">
    <source>
        <dbReference type="EMBL" id="BBH26504.1"/>
    </source>
</evidence>
<dbReference type="GO" id="GO:0032259">
    <property type="term" value="P:methylation"/>
    <property type="evidence" value="ECO:0007669"/>
    <property type="project" value="UniProtKB-KW"/>
</dbReference>
<dbReference type="CDD" id="cd02440">
    <property type="entry name" value="AdoMet_MTases"/>
    <property type="match status" value="1"/>
</dbReference>
<keyword evidence="1 4" id="KW-0489">Methyltransferase</keyword>
<dbReference type="InterPro" id="IPR041698">
    <property type="entry name" value="Methyltransf_25"/>
</dbReference>
<dbReference type="InParanoid" id="A0A3G9JUB2"/>
<evidence type="ECO:0000256" key="2">
    <source>
        <dbReference type="ARBA" id="ARBA00022679"/>
    </source>
</evidence>
<dbReference type="Gene3D" id="3.40.50.150">
    <property type="entry name" value="Vaccinia Virus protein VP39"/>
    <property type="match status" value="1"/>
</dbReference>
<dbReference type="Proteomes" id="UP000268059">
    <property type="component" value="Chromosome"/>
</dbReference>
<accession>A0A3G9JUB2</accession>
<evidence type="ECO:0000313" key="5">
    <source>
        <dbReference type="Proteomes" id="UP000268059"/>
    </source>
</evidence>
<dbReference type="GO" id="GO:0008168">
    <property type="term" value="F:methyltransferase activity"/>
    <property type="evidence" value="ECO:0007669"/>
    <property type="project" value="UniProtKB-KW"/>
</dbReference>
<evidence type="ECO:0000256" key="1">
    <source>
        <dbReference type="ARBA" id="ARBA00022603"/>
    </source>
</evidence>
<reference evidence="4 5" key="1">
    <citation type="submission" date="2018-11" db="EMBL/GenBank/DDBJ databases">
        <title>Novel Erysipelotrichaceae bacterium isolated from small intestine of a swine.</title>
        <authorList>
            <person name="Kim J.S."/>
            <person name="Choe H."/>
            <person name="Lee Y.R."/>
            <person name="Kim K.M."/>
            <person name="Park D.S."/>
        </authorList>
    </citation>
    <scope>NUCLEOTIDE SEQUENCE [LARGE SCALE GENOMIC DNA]</scope>
    <source>
        <strain evidence="4 5">SG0102</strain>
    </source>
</reference>